<dbReference type="SMART" id="SM00091">
    <property type="entry name" value="PAS"/>
    <property type="match status" value="1"/>
</dbReference>
<dbReference type="GO" id="GO:0000155">
    <property type="term" value="F:phosphorelay sensor kinase activity"/>
    <property type="evidence" value="ECO:0007669"/>
    <property type="project" value="InterPro"/>
</dbReference>
<dbReference type="InterPro" id="IPR036890">
    <property type="entry name" value="HATPase_C_sf"/>
</dbReference>
<comment type="catalytic activity">
    <reaction evidence="1">
        <text>ATP + protein L-histidine = ADP + protein N-phospho-L-histidine.</text>
        <dbReference type="EC" id="2.7.13.3"/>
    </reaction>
</comment>
<dbReference type="Pfam" id="PF02518">
    <property type="entry name" value="HATPase_c"/>
    <property type="match status" value="1"/>
</dbReference>
<keyword evidence="6" id="KW-0418">Kinase</keyword>
<dbReference type="Gene3D" id="3.30.450.20">
    <property type="entry name" value="PAS domain"/>
    <property type="match status" value="1"/>
</dbReference>
<dbReference type="InterPro" id="IPR003594">
    <property type="entry name" value="HATPase_dom"/>
</dbReference>
<dbReference type="InterPro" id="IPR005467">
    <property type="entry name" value="His_kinase_dom"/>
</dbReference>
<sequence>MDDELTILLVEDDPDSLANMIDILEMDGHEIRVAGSFAEILDAGVDPAIELAILDRRLPDGQVEDHLAGLTEQLPNAEFIIVTGFANMEGTIASFKQGVTDYLLKPVHPDVIRQSVARIAKHKRVEAELQREQRFANQILETTEALIVVLDLDGRVVHFNKQFSVVTGWKLEELVHQDYIRHCIPPAERERVSEVFRNSVGGGRVSGFRNGILTKDGRVRQIRWSDSALEDADDQIESLIAIGIDVTDMVEAQEAAARDHRLAAIGQTVAGLAHESRNALHRINASVELLRLDVPPQTDMREEIESIARASNELGTTLEEVREFAAPIRLHLENASLPFIWRRVWAYLAKSRGVRDAELNETLCDCECPVVVDVLRMEQVFRNLFENSLAACQDPVRIQLQCRCDGSGNVLLDFEDNGPGLSPEQRQMVFEPFFTTKVKGTGLGMSIVQRIVHAHGGVIQIAEPKQCGARFVIRFGKHEATLEDDCTGSRESSNA</sequence>
<dbReference type="InterPro" id="IPR036097">
    <property type="entry name" value="HisK_dim/P_sf"/>
</dbReference>
<dbReference type="CDD" id="cd00130">
    <property type="entry name" value="PAS"/>
    <property type="match status" value="1"/>
</dbReference>
<dbReference type="InterPro" id="IPR001789">
    <property type="entry name" value="Sig_transdc_resp-reg_receiver"/>
</dbReference>
<dbReference type="SUPFAM" id="SSF55785">
    <property type="entry name" value="PYP-like sensor domain (PAS domain)"/>
    <property type="match status" value="1"/>
</dbReference>
<feature type="domain" description="PAC" evidence="13">
    <location>
        <begin position="206"/>
        <end position="258"/>
    </location>
</feature>
<reference evidence="14" key="1">
    <citation type="submission" date="2015-05" db="EMBL/GenBank/DDBJ databases">
        <title>Permanent draft genome of Rhodopirellula islandicus K833.</title>
        <authorList>
            <person name="Kizina J."/>
            <person name="Richter M."/>
            <person name="Glockner F.O."/>
            <person name="Harder J."/>
        </authorList>
    </citation>
    <scope>NUCLEOTIDE SEQUENCE [LARGE SCALE GENOMIC DNA]</scope>
    <source>
        <strain evidence="14">K833</strain>
    </source>
</reference>
<dbReference type="CDD" id="cd00082">
    <property type="entry name" value="HisKA"/>
    <property type="match status" value="1"/>
</dbReference>
<evidence type="ECO:0000313" key="14">
    <source>
        <dbReference type="EMBL" id="KLU05242.1"/>
    </source>
</evidence>
<evidence type="ECO:0000256" key="3">
    <source>
        <dbReference type="ARBA" id="ARBA00022553"/>
    </source>
</evidence>
<dbReference type="CDD" id="cd00075">
    <property type="entry name" value="HATPase"/>
    <property type="match status" value="1"/>
</dbReference>
<evidence type="ECO:0000256" key="2">
    <source>
        <dbReference type="ARBA" id="ARBA00012438"/>
    </source>
</evidence>
<dbReference type="PROSITE" id="PS50109">
    <property type="entry name" value="HIS_KIN"/>
    <property type="match status" value="1"/>
</dbReference>
<feature type="domain" description="Histidine kinase" evidence="10">
    <location>
        <begin position="271"/>
        <end position="479"/>
    </location>
</feature>
<dbReference type="Pfam" id="PF00072">
    <property type="entry name" value="Response_reg"/>
    <property type="match status" value="1"/>
</dbReference>
<dbReference type="Pfam" id="PF00989">
    <property type="entry name" value="PAS"/>
    <property type="match status" value="1"/>
</dbReference>
<dbReference type="Gene3D" id="3.30.565.10">
    <property type="entry name" value="Histidine kinase-like ATPase, C-terminal domain"/>
    <property type="match status" value="1"/>
</dbReference>
<dbReference type="InterPro" id="IPR035965">
    <property type="entry name" value="PAS-like_dom_sf"/>
</dbReference>
<dbReference type="PANTHER" id="PTHR43065:SF10">
    <property type="entry name" value="PEROXIDE STRESS-ACTIVATED HISTIDINE KINASE MAK3"/>
    <property type="match status" value="1"/>
</dbReference>
<keyword evidence="4" id="KW-0808">Transferase</keyword>
<dbReference type="InterPro" id="IPR004358">
    <property type="entry name" value="Sig_transdc_His_kin-like_C"/>
</dbReference>
<dbReference type="PROSITE" id="PS50112">
    <property type="entry name" value="PAS"/>
    <property type="match status" value="1"/>
</dbReference>
<dbReference type="InterPro" id="IPR000014">
    <property type="entry name" value="PAS"/>
</dbReference>
<protein>
    <recommendedName>
        <fullName evidence="2">histidine kinase</fullName>
        <ecNumber evidence="2">2.7.13.3</ecNumber>
    </recommendedName>
</protein>
<dbReference type="RefSeq" id="WP_047814365.1">
    <property type="nucleotide sequence ID" value="NZ_LECT01000021.1"/>
</dbReference>
<dbReference type="InterPro" id="IPR013767">
    <property type="entry name" value="PAS_fold"/>
</dbReference>
<dbReference type="CDD" id="cd00156">
    <property type="entry name" value="REC"/>
    <property type="match status" value="1"/>
</dbReference>
<dbReference type="SUPFAM" id="SSF52172">
    <property type="entry name" value="CheY-like"/>
    <property type="match status" value="1"/>
</dbReference>
<evidence type="ECO:0000256" key="8">
    <source>
        <dbReference type="ARBA" id="ARBA00023012"/>
    </source>
</evidence>
<accession>A0A0J1BF99</accession>
<dbReference type="PANTHER" id="PTHR43065">
    <property type="entry name" value="SENSOR HISTIDINE KINASE"/>
    <property type="match status" value="1"/>
</dbReference>
<dbReference type="GO" id="GO:0006355">
    <property type="term" value="P:regulation of DNA-templated transcription"/>
    <property type="evidence" value="ECO:0007669"/>
    <property type="project" value="InterPro"/>
</dbReference>
<evidence type="ECO:0000256" key="5">
    <source>
        <dbReference type="ARBA" id="ARBA00022741"/>
    </source>
</evidence>
<evidence type="ECO:0000256" key="1">
    <source>
        <dbReference type="ARBA" id="ARBA00000085"/>
    </source>
</evidence>
<dbReference type="PROSITE" id="PS50110">
    <property type="entry name" value="RESPONSE_REGULATORY"/>
    <property type="match status" value="1"/>
</dbReference>
<evidence type="ECO:0000256" key="4">
    <source>
        <dbReference type="ARBA" id="ARBA00022679"/>
    </source>
</evidence>
<keyword evidence="5" id="KW-0547">Nucleotide-binding</keyword>
<dbReference type="SMART" id="SM00388">
    <property type="entry name" value="HisKA"/>
    <property type="match status" value="1"/>
</dbReference>
<keyword evidence="7" id="KW-0067">ATP-binding</keyword>
<dbReference type="InterPro" id="IPR011006">
    <property type="entry name" value="CheY-like_superfamily"/>
</dbReference>
<keyword evidence="8" id="KW-0902">Two-component regulatory system</keyword>
<dbReference type="Pfam" id="PF00512">
    <property type="entry name" value="HisKA"/>
    <property type="match status" value="1"/>
</dbReference>
<keyword evidence="15" id="KW-1185">Reference proteome</keyword>
<dbReference type="SMART" id="SM00448">
    <property type="entry name" value="REC"/>
    <property type="match status" value="1"/>
</dbReference>
<evidence type="ECO:0000256" key="7">
    <source>
        <dbReference type="ARBA" id="ARBA00022840"/>
    </source>
</evidence>
<evidence type="ECO:0000259" key="11">
    <source>
        <dbReference type="PROSITE" id="PS50110"/>
    </source>
</evidence>
<comment type="caution">
    <text evidence="14">The sequence shown here is derived from an EMBL/GenBank/DDBJ whole genome shotgun (WGS) entry which is preliminary data.</text>
</comment>
<dbReference type="Gene3D" id="1.10.287.130">
    <property type="match status" value="1"/>
</dbReference>
<dbReference type="AlphaFoldDB" id="A0A0J1BF99"/>
<dbReference type="Gene3D" id="3.40.50.2300">
    <property type="match status" value="1"/>
</dbReference>
<evidence type="ECO:0000313" key="15">
    <source>
        <dbReference type="Proteomes" id="UP000036367"/>
    </source>
</evidence>
<keyword evidence="3 9" id="KW-0597">Phosphoprotein</keyword>
<feature type="domain" description="Response regulatory" evidence="11">
    <location>
        <begin position="6"/>
        <end position="120"/>
    </location>
</feature>
<organism evidence="14 15">
    <name type="scientific">Rhodopirellula islandica</name>
    <dbReference type="NCBI Taxonomy" id="595434"/>
    <lineage>
        <taxon>Bacteria</taxon>
        <taxon>Pseudomonadati</taxon>
        <taxon>Planctomycetota</taxon>
        <taxon>Planctomycetia</taxon>
        <taxon>Pirellulales</taxon>
        <taxon>Pirellulaceae</taxon>
        <taxon>Rhodopirellula</taxon>
    </lineage>
</organism>
<evidence type="ECO:0000256" key="6">
    <source>
        <dbReference type="ARBA" id="ARBA00022777"/>
    </source>
</evidence>
<proteinExistence type="predicted"/>
<dbReference type="OrthoDB" id="236031at2"/>
<evidence type="ECO:0000259" key="12">
    <source>
        <dbReference type="PROSITE" id="PS50112"/>
    </source>
</evidence>
<dbReference type="SUPFAM" id="SSF47384">
    <property type="entry name" value="Homodimeric domain of signal transducing histidine kinase"/>
    <property type="match status" value="1"/>
</dbReference>
<dbReference type="PATRIC" id="fig|595434.4.peg.2604"/>
<gene>
    <name evidence="14" type="ORF">RISK_002733</name>
</gene>
<evidence type="ECO:0000256" key="9">
    <source>
        <dbReference type="PROSITE-ProRule" id="PRU00169"/>
    </source>
</evidence>
<dbReference type="Proteomes" id="UP000036367">
    <property type="component" value="Unassembled WGS sequence"/>
</dbReference>
<feature type="modified residue" description="4-aspartylphosphate" evidence="9">
    <location>
        <position position="55"/>
    </location>
</feature>
<dbReference type="NCBIfam" id="TIGR00229">
    <property type="entry name" value="sensory_box"/>
    <property type="match status" value="1"/>
</dbReference>
<dbReference type="PRINTS" id="PR00344">
    <property type="entry name" value="BCTRLSENSOR"/>
</dbReference>
<dbReference type="PROSITE" id="PS50113">
    <property type="entry name" value="PAC"/>
    <property type="match status" value="1"/>
</dbReference>
<evidence type="ECO:0000259" key="13">
    <source>
        <dbReference type="PROSITE" id="PS50113"/>
    </source>
</evidence>
<name>A0A0J1BF99_RHOIS</name>
<dbReference type="EC" id="2.7.13.3" evidence="2"/>
<feature type="domain" description="PAS" evidence="12">
    <location>
        <begin position="132"/>
        <end position="203"/>
    </location>
</feature>
<dbReference type="EMBL" id="LECT01000021">
    <property type="protein sequence ID" value="KLU05242.1"/>
    <property type="molecule type" value="Genomic_DNA"/>
</dbReference>
<dbReference type="GO" id="GO:0005524">
    <property type="term" value="F:ATP binding"/>
    <property type="evidence" value="ECO:0007669"/>
    <property type="project" value="UniProtKB-KW"/>
</dbReference>
<dbReference type="InterPro" id="IPR000700">
    <property type="entry name" value="PAS-assoc_C"/>
</dbReference>
<dbReference type="SMART" id="SM00387">
    <property type="entry name" value="HATPase_c"/>
    <property type="match status" value="1"/>
</dbReference>
<dbReference type="SUPFAM" id="SSF55874">
    <property type="entry name" value="ATPase domain of HSP90 chaperone/DNA topoisomerase II/histidine kinase"/>
    <property type="match status" value="1"/>
</dbReference>
<evidence type="ECO:0000259" key="10">
    <source>
        <dbReference type="PROSITE" id="PS50109"/>
    </source>
</evidence>
<dbReference type="STRING" id="595434.RISK_002733"/>
<dbReference type="InterPro" id="IPR003661">
    <property type="entry name" value="HisK_dim/P_dom"/>
</dbReference>